<organism evidence="10 11">
    <name type="scientific">Brucella oryzae</name>
    <dbReference type="NCBI Taxonomy" id="335286"/>
    <lineage>
        <taxon>Bacteria</taxon>
        <taxon>Pseudomonadati</taxon>
        <taxon>Pseudomonadota</taxon>
        <taxon>Alphaproteobacteria</taxon>
        <taxon>Hyphomicrobiales</taxon>
        <taxon>Brucellaceae</taxon>
        <taxon>Brucella/Ochrobactrum group</taxon>
        <taxon>Brucella</taxon>
    </lineage>
</organism>
<dbReference type="InterPro" id="IPR014746">
    <property type="entry name" value="Gln_synth/guanido_kin_cat_dom"/>
</dbReference>
<dbReference type="PANTHER" id="PTHR43785:SF12">
    <property type="entry name" value="TYPE-1 GLUTAMINE SYNTHETASE 2"/>
    <property type="match status" value="1"/>
</dbReference>
<dbReference type="EMBL" id="PTRC01000029">
    <property type="protein sequence ID" value="PQA72402.1"/>
    <property type="molecule type" value="Genomic_DNA"/>
</dbReference>
<dbReference type="OrthoDB" id="9789509at2"/>
<dbReference type="Pfam" id="PF16952">
    <property type="entry name" value="Gln-synt_N_2"/>
    <property type="match status" value="1"/>
</dbReference>
<dbReference type="PROSITE" id="PS51987">
    <property type="entry name" value="GS_CATALYTIC"/>
    <property type="match status" value="1"/>
</dbReference>
<keyword evidence="6" id="KW-0535">Nitrogen fixation</keyword>
<dbReference type="PANTHER" id="PTHR43785">
    <property type="entry name" value="GAMMA-GLUTAMYLPUTRESCINE SYNTHETASE"/>
    <property type="match status" value="1"/>
</dbReference>
<keyword evidence="3" id="KW-0436">Ligase</keyword>
<dbReference type="SUPFAM" id="SSF55931">
    <property type="entry name" value="Glutamine synthetase/guanido kinase"/>
    <property type="match status" value="1"/>
</dbReference>
<evidence type="ECO:0000256" key="4">
    <source>
        <dbReference type="ARBA" id="ARBA00022741"/>
    </source>
</evidence>
<feature type="domain" description="GS catalytic" evidence="9">
    <location>
        <begin position="102"/>
        <end position="437"/>
    </location>
</feature>
<comment type="similarity">
    <text evidence="7 8">Belongs to the glutamine synthetase family.</text>
</comment>
<dbReference type="RefSeq" id="WP_104756786.1">
    <property type="nucleotide sequence ID" value="NZ_JBHEEO010000001.1"/>
</dbReference>
<dbReference type="Pfam" id="PF00120">
    <property type="entry name" value="Gln-synt_C"/>
    <property type="match status" value="1"/>
</dbReference>
<dbReference type="InterPro" id="IPR008147">
    <property type="entry name" value="Gln_synt_N"/>
</dbReference>
<reference evidence="10 11" key="1">
    <citation type="submission" date="2018-02" db="EMBL/GenBank/DDBJ databases">
        <title>Draft genome sequence of Ochrobactrum oryzae found in Brazil.</title>
        <authorList>
            <person name="Cerdeira L."/>
            <person name="Andrade F."/>
            <person name="Zacariotto T."/>
            <person name="Barbosa B."/>
            <person name="Santos S."/>
            <person name="Cassetari V."/>
            <person name="Lincopan N."/>
        </authorList>
    </citation>
    <scope>NUCLEOTIDE SEQUENCE [LARGE SCALE GENOMIC DNA]</scope>
    <source>
        <strain evidence="10 11">OA447</strain>
    </source>
</reference>
<dbReference type="Gene3D" id="3.10.20.70">
    <property type="entry name" value="Glutamine synthetase, N-terminal domain"/>
    <property type="match status" value="1"/>
</dbReference>
<gene>
    <name evidence="10" type="ORF">C3731_16855</name>
</gene>
<evidence type="ECO:0000256" key="8">
    <source>
        <dbReference type="RuleBase" id="RU000384"/>
    </source>
</evidence>
<keyword evidence="11" id="KW-1185">Reference proteome</keyword>
<dbReference type="AlphaFoldDB" id="A0A2S7IWM0"/>
<proteinExistence type="inferred from homology"/>
<dbReference type="InterPro" id="IPR008146">
    <property type="entry name" value="Gln_synth_cat_dom"/>
</dbReference>
<dbReference type="InterPro" id="IPR036651">
    <property type="entry name" value="Gln_synt_N_sf"/>
</dbReference>
<dbReference type="Gene3D" id="3.30.590.10">
    <property type="entry name" value="Glutamine synthetase/guanido kinase, catalytic domain"/>
    <property type="match status" value="1"/>
</dbReference>
<comment type="caution">
    <text evidence="10">The sequence shown here is derived from an EMBL/GenBank/DDBJ whole genome shotgun (WGS) entry which is preliminary data.</text>
</comment>
<evidence type="ECO:0000259" key="9">
    <source>
        <dbReference type="PROSITE" id="PS51987"/>
    </source>
</evidence>
<sequence>MTSHLVSFVTTDICAITRGRAFSAERCASQLEKGCGWVPANIALTPFDIIADDNPYGSAGDLRLMPDVRAHTDICNVAGLPKLSFYQGDLQELDGSPWEGCVRSMLKNASSDLERKYGLRVIAAFEHEFSLTGEALDSGPSFSITSLRASGGFPAMLWAALEESGLEPECFLPEYGARQYELVNAPAPALEAADRATALRIITREVARANGMRAIFSPKTAPDAVGNGVHIHLSFTDIEGNSVTFDAERPGRLSAIASRFASGILRHMPALTALCAPSVVSYQRLKPHNWSAAWTTLGEKDREATLRICPTPSKPDYDPSRAFNMEFRAADATASPHLSLFALIRAGMEGLENGTDLPPITKGDPETLDAKTRMDNGISRLPSSLPQALEALEADETVMGWFHQNFKKAYLAMRRKEIQLTAGLDDWAICERYSRIY</sequence>
<dbReference type="SMART" id="SM01230">
    <property type="entry name" value="Gln-synt_C"/>
    <property type="match status" value="1"/>
</dbReference>
<keyword evidence="4" id="KW-0547">Nucleotide-binding</keyword>
<evidence type="ECO:0000256" key="1">
    <source>
        <dbReference type="ARBA" id="ARBA00001946"/>
    </source>
</evidence>
<keyword evidence="5" id="KW-0067">ATP-binding</keyword>
<dbReference type="GO" id="GO:0005524">
    <property type="term" value="F:ATP binding"/>
    <property type="evidence" value="ECO:0007669"/>
    <property type="project" value="UniProtKB-KW"/>
</dbReference>
<dbReference type="Proteomes" id="UP000238493">
    <property type="component" value="Unassembled WGS sequence"/>
</dbReference>
<dbReference type="GO" id="GO:0006542">
    <property type="term" value="P:glutamine biosynthetic process"/>
    <property type="evidence" value="ECO:0007669"/>
    <property type="project" value="InterPro"/>
</dbReference>
<name>A0A2S7IWM0_9HYPH</name>
<evidence type="ECO:0000256" key="3">
    <source>
        <dbReference type="ARBA" id="ARBA00022598"/>
    </source>
</evidence>
<protein>
    <submittedName>
        <fullName evidence="10">Glutamine synthetase</fullName>
    </submittedName>
</protein>
<evidence type="ECO:0000256" key="5">
    <source>
        <dbReference type="ARBA" id="ARBA00022840"/>
    </source>
</evidence>
<comment type="function">
    <text evidence="2">Catalyzes the ATP-dependent biosynthesis of glutamine from glutamate and ammonia.</text>
</comment>
<accession>A0A2S7IWM0</accession>
<evidence type="ECO:0000256" key="6">
    <source>
        <dbReference type="ARBA" id="ARBA00023231"/>
    </source>
</evidence>
<comment type="cofactor">
    <cofactor evidence="1">
        <name>Mg(2+)</name>
        <dbReference type="ChEBI" id="CHEBI:18420"/>
    </cofactor>
</comment>
<dbReference type="GO" id="GO:0004356">
    <property type="term" value="F:glutamine synthetase activity"/>
    <property type="evidence" value="ECO:0007669"/>
    <property type="project" value="InterPro"/>
</dbReference>
<evidence type="ECO:0000256" key="7">
    <source>
        <dbReference type="PROSITE-ProRule" id="PRU01331"/>
    </source>
</evidence>
<evidence type="ECO:0000313" key="11">
    <source>
        <dbReference type="Proteomes" id="UP000238493"/>
    </source>
</evidence>
<evidence type="ECO:0000313" key="10">
    <source>
        <dbReference type="EMBL" id="PQA72402.1"/>
    </source>
</evidence>
<evidence type="ECO:0000256" key="2">
    <source>
        <dbReference type="ARBA" id="ARBA00003117"/>
    </source>
</evidence>